<evidence type="ECO:0000256" key="1">
    <source>
        <dbReference type="SAM" id="MobiDB-lite"/>
    </source>
</evidence>
<name>A0A4C1UW66_EUMVA</name>
<keyword evidence="3" id="KW-1185">Reference proteome</keyword>
<dbReference type="EMBL" id="BGZK01000230">
    <property type="protein sequence ID" value="GBP30256.1"/>
    <property type="molecule type" value="Genomic_DNA"/>
</dbReference>
<organism evidence="2 3">
    <name type="scientific">Eumeta variegata</name>
    <name type="common">Bagworm moth</name>
    <name type="synonym">Eumeta japonica</name>
    <dbReference type="NCBI Taxonomy" id="151549"/>
    <lineage>
        <taxon>Eukaryota</taxon>
        <taxon>Metazoa</taxon>
        <taxon>Ecdysozoa</taxon>
        <taxon>Arthropoda</taxon>
        <taxon>Hexapoda</taxon>
        <taxon>Insecta</taxon>
        <taxon>Pterygota</taxon>
        <taxon>Neoptera</taxon>
        <taxon>Endopterygota</taxon>
        <taxon>Lepidoptera</taxon>
        <taxon>Glossata</taxon>
        <taxon>Ditrysia</taxon>
        <taxon>Tineoidea</taxon>
        <taxon>Psychidae</taxon>
        <taxon>Oiketicinae</taxon>
        <taxon>Eumeta</taxon>
    </lineage>
</organism>
<evidence type="ECO:0000313" key="2">
    <source>
        <dbReference type="EMBL" id="GBP30256.1"/>
    </source>
</evidence>
<evidence type="ECO:0000313" key="3">
    <source>
        <dbReference type="Proteomes" id="UP000299102"/>
    </source>
</evidence>
<comment type="caution">
    <text evidence="2">The sequence shown here is derived from an EMBL/GenBank/DDBJ whole genome shotgun (WGS) entry which is preliminary data.</text>
</comment>
<protein>
    <submittedName>
        <fullName evidence="2">Uncharacterized protein</fullName>
    </submittedName>
</protein>
<dbReference type="AlphaFoldDB" id="A0A4C1UW66"/>
<gene>
    <name evidence="2" type="ORF">EVAR_94567_1</name>
</gene>
<feature type="region of interest" description="Disordered" evidence="1">
    <location>
        <begin position="57"/>
        <end position="94"/>
    </location>
</feature>
<reference evidence="2 3" key="1">
    <citation type="journal article" date="2019" name="Commun. Biol.">
        <title>The bagworm genome reveals a unique fibroin gene that provides high tensile strength.</title>
        <authorList>
            <person name="Kono N."/>
            <person name="Nakamura H."/>
            <person name="Ohtoshi R."/>
            <person name="Tomita M."/>
            <person name="Numata K."/>
            <person name="Arakawa K."/>
        </authorList>
    </citation>
    <scope>NUCLEOTIDE SEQUENCE [LARGE SCALE GENOMIC DNA]</scope>
</reference>
<dbReference type="Proteomes" id="UP000299102">
    <property type="component" value="Unassembled WGS sequence"/>
</dbReference>
<proteinExistence type="predicted"/>
<sequence>MHMHREVHGHASPIKMYATHMYKDAPPIKCSWNGASGTVARQPSHCEARLNKEVKSERKRCPSFVHRHTARSPSTPRRALGRRATRGAAYAAIA</sequence>
<accession>A0A4C1UW66</accession>